<organism evidence="1 2">
    <name type="scientific">Staurois parvus</name>
    <dbReference type="NCBI Taxonomy" id="386267"/>
    <lineage>
        <taxon>Eukaryota</taxon>
        <taxon>Metazoa</taxon>
        <taxon>Chordata</taxon>
        <taxon>Craniata</taxon>
        <taxon>Vertebrata</taxon>
        <taxon>Euteleostomi</taxon>
        <taxon>Amphibia</taxon>
        <taxon>Batrachia</taxon>
        <taxon>Anura</taxon>
        <taxon>Neobatrachia</taxon>
        <taxon>Ranoidea</taxon>
        <taxon>Ranidae</taxon>
        <taxon>Staurois</taxon>
    </lineage>
</organism>
<gene>
    <name evidence="1" type="ORF">SPARVUS_LOCUS15237845</name>
</gene>
<comment type="caution">
    <text evidence="1">The sequence shown here is derived from an EMBL/GenBank/DDBJ whole genome shotgun (WGS) entry which is preliminary data.</text>
</comment>
<proteinExistence type="predicted"/>
<protein>
    <submittedName>
        <fullName evidence="1">Uncharacterized protein</fullName>
    </submittedName>
</protein>
<accession>A0ABN9H576</accession>
<name>A0ABN9H576_9NEOB</name>
<evidence type="ECO:0000313" key="1">
    <source>
        <dbReference type="EMBL" id="CAI9615510.1"/>
    </source>
</evidence>
<evidence type="ECO:0000313" key="2">
    <source>
        <dbReference type="Proteomes" id="UP001162483"/>
    </source>
</evidence>
<reference evidence="1" key="1">
    <citation type="submission" date="2023-05" db="EMBL/GenBank/DDBJ databases">
        <authorList>
            <person name="Stuckert A."/>
        </authorList>
    </citation>
    <scope>NUCLEOTIDE SEQUENCE</scope>
</reference>
<keyword evidence="2" id="KW-1185">Reference proteome</keyword>
<dbReference type="EMBL" id="CATNWA010019880">
    <property type="protein sequence ID" value="CAI9615510.1"/>
    <property type="molecule type" value="Genomic_DNA"/>
</dbReference>
<dbReference type="Proteomes" id="UP001162483">
    <property type="component" value="Unassembled WGS sequence"/>
</dbReference>
<sequence length="78" mass="8940">MYIYCGNSLQVVELFSLKHTATRFFKGLFAQFYLKEKSSHNTNASHAGVSTIKKYQQRFSLLACTQFTVCLLQTLPKL</sequence>